<sequence length="177" mass="19565">MSLLLGSSRLLGVCGYTAFVKRISTWFLGHRQPVGAMIFAWLDKYHPRSAFIAAQELMTIIPIKLSIKTLRLIRTTHSSLPAGVTLVRSGMPPPFRLFGPLRILTLHPRIFLASAGSAGYIPGVLAHVVLEFAAHSDMRYRFQSCMHLRVSAITMIQGGGNDSGRAQKSWDPSSRFD</sequence>
<evidence type="ECO:0000313" key="2">
    <source>
        <dbReference type="Proteomes" id="UP000812287"/>
    </source>
</evidence>
<dbReference type="RefSeq" id="XP_043043191.1">
    <property type="nucleotide sequence ID" value="XM_043176797.1"/>
</dbReference>
<proteinExistence type="predicted"/>
<dbReference type="Proteomes" id="UP000812287">
    <property type="component" value="Unassembled WGS sequence"/>
</dbReference>
<dbReference type="AlphaFoldDB" id="A0A9P8AW17"/>
<reference evidence="1" key="1">
    <citation type="submission" date="2020-11" db="EMBL/GenBank/DDBJ databases">
        <title>Adaptations for nitrogen fixation in a non-lichenized fungal sporocarp promotes dispersal by wood-feeding termites.</title>
        <authorList>
            <consortium name="DOE Joint Genome Institute"/>
            <person name="Koch R.A."/>
            <person name="Yoon G."/>
            <person name="Arayal U."/>
            <person name="Lail K."/>
            <person name="Amirebrahimi M."/>
            <person name="Labutti K."/>
            <person name="Lipzen A."/>
            <person name="Riley R."/>
            <person name="Barry K."/>
            <person name="Henrissat B."/>
            <person name="Grigoriev I.V."/>
            <person name="Herr J.R."/>
            <person name="Aime M.C."/>
        </authorList>
    </citation>
    <scope>NUCLEOTIDE SEQUENCE</scope>
    <source>
        <strain evidence="1">MCA 3950</strain>
    </source>
</reference>
<gene>
    <name evidence="1" type="ORF">BT62DRAFT_1001982</name>
</gene>
<organism evidence="1 2">
    <name type="scientific">Guyanagaster necrorhizus</name>
    <dbReference type="NCBI Taxonomy" id="856835"/>
    <lineage>
        <taxon>Eukaryota</taxon>
        <taxon>Fungi</taxon>
        <taxon>Dikarya</taxon>
        <taxon>Basidiomycota</taxon>
        <taxon>Agaricomycotina</taxon>
        <taxon>Agaricomycetes</taxon>
        <taxon>Agaricomycetidae</taxon>
        <taxon>Agaricales</taxon>
        <taxon>Marasmiineae</taxon>
        <taxon>Physalacriaceae</taxon>
        <taxon>Guyanagaster</taxon>
    </lineage>
</organism>
<accession>A0A9P8AW17</accession>
<keyword evidence="2" id="KW-1185">Reference proteome</keyword>
<name>A0A9P8AW17_9AGAR</name>
<comment type="caution">
    <text evidence="1">The sequence shown here is derived from an EMBL/GenBank/DDBJ whole genome shotgun (WGS) entry which is preliminary data.</text>
</comment>
<protein>
    <submittedName>
        <fullName evidence="1">Uncharacterized protein</fullName>
    </submittedName>
</protein>
<dbReference type="GeneID" id="66099084"/>
<dbReference type="EMBL" id="MU250527">
    <property type="protein sequence ID" value="KAG7449691.1"/>
    <property type="molecule type" value="Genomic_DNA"/>
</dbReference>
<evidence type="ECO:0000313" key="1">
    <source>
        <dbReference type="EMBL" id="KAG7449691.1"/>
    </source>
</evidence>